<evidence type="ECO:0000313" key="4">
    <source>
        <dbReference type="WBParaSite" id="SSLN_0000424301-mRNA-1"/>
    </source>
</evidence>
<accession>A0A183SIQ1</accession>
<evidence type="ECO:0000256" key="1">
    <source>
        <dbReference type="SAM" id="MobiDB-lite"/>
    </source>
</evidence>
<dbReference type="PANTHER" id="PTHR47027:SF20">
    <property type="entry name" value="REVERSE TRANSCRIPTASE-LIKE PROTEIN WITH RNA-DIRECTED DNA POLYMERASE DOMAIN"/>
    <property type="match status" value="1"/>
</dbReference>
<dbReference type="EMBL" id="UYSU01032744">
    <property type="protein sequence ID" value="VDL90484.1"/>
    <property type="molecule type" value="Genomic_DNA"/>
</dbReference>
<keyword evidence="3" id="KW-1185">Reference proteome</keyword>
<reference evidence="4" key="1">
    <citation type="submission" date="2016-06" db="UniProtKB">
        <authorList>
            <consortium name="WormBaseParasite"/>
        </authorList>
    </citation>
    <scope>IDENTIFICATION</scope>
</reference>
<dbReference type="PANTHER" id="PTHR47027">
    <property type="entry name" value="REVERSE TRANSCRIPTASE DOMAIN-CONTAINING PROTEIN"/>
    <property type="match status" value="1"/>
</dbReference>
<evidence type="ECO:0000313" key="2">
    <source>
        <dbReference type="EMBL" id="VDL90484.1"/>
    </source>
</evidence>
<proteinExistence type="predicted"/>
<evidence type="ECO:0000313" key="3">
    <source>
        <dbReference type="Proteomes" id="UP000275846"/>
    </source>
</evidence>
<dbReference type="WBParaSite" id="SSLN_0000424301-mRNA-1">
    <property type="protein sequence ID" value="SSLN_0000424301-mRNA-1"/>
    <property type="gene ID" value="SSLN_0000424301"/>
</dbReference>
<reference evidence="2 3" key="2">
    <citation type="submission" date="2018-11" db="EMBL/GenBank/DDBJ databases">
        <authorList>
            <consortium name="Pathogen Informatics"/>
        </authorList>
    </citation>
    <scope>NUCLEOTIDE SEQUENCE [LARGE SCALE GENOMIC DNA]</scope>
    <source>
        <strain evidence="2 3">NST_G2</strain>
    </source>
</reference>
<dbReference type="OrthoDB" id="6142323at2759"/>
<gene>
    <name evidence="2" type="ORF">SSLN_LOCUS4099</name>
</gene>
<protein>
    <submittedName>
        <fullName evidence="4">Reverse transcriptase domain-containing protein</fullName>
    </submittedName>
</protein>
<dbReference type="Proteomes" id="UP000275846">
    <property type="component" value="Unassembled WGS sequence"/>
</dbReference>
<name>A0A183SIQ1_SCHSO</name>
<organism evidence="4">
    <name type="scientific">Schistocephalus solidus</name>
    <name type="common">Tapeworm</name>
    <dbReference type="NCBI Taxonomy" id="70667"/>
    <lineage>
        <taxon>Eukaryota</taxon>
        <taxon>Metazoa</taxon>
        <taxon>Spiralia</taxon>
        <taxon>Lophotrochozoa</taxon>
        <taxon>Platyhelminthes</taxon>
        <taxon>Cestoda</taxon>
        <taxon>Eucestoda</taxon>
        <taxon>Diphyllobothriidea</taxon>
        <taxon>Diphyllobothriidae</taxon>
        <taxon>Schistocephalus</taxon>
    </lineage>
</organism>
<dbReference type="AlphaFoldDB" id="A0A183SIQ1"/>
<feature type="region of interest" description="Disordered" evidence="1">
    <location>
        <begin position="81"/>
        <end position="107"/>
    </location>
</feature>
<sequence>MTAKSAREDRKKYWAEIATLMEQASNVRDIRKVYQIIHQVSGRPSALSDSVCDVNGSFIAENPVKASSGVKTSRTSILIPSPGPLLPRATKSPSSPAYAVSCDPPSEGEVPDAIRRLRNIKAPGEDGIPSEIYKSCVDTLAPWLHEVIVQAWRDEVVPDDWGSGILVPAHKKKDKTRCENYGGLSLIDVAAKISAIVLLRRFKAVCDSRTRPNQAGFRAGRGSMDQIFTLRLFLESRHSYQKPIAICLVDFAAAFDSKVPVDPTRHFYRHKDTQIPCVCPVCLYGCECWATRIEDELKLEAFDDHCLRTSLRVKYTDFASNETVRNCCANVARISQAIQERRLRWFGHVHDWDRGILVLVSKTGNETKCERYRRLCEENAHDRIRHLHRHEELRVPCIRQQYIFSIPSEILKGWILSLILFKYAVAWILGKALHEGGDTELVHGRRLIDFKTGNAHGTDHVLVGTHLKVHFSSATKMPSTIRLDVTKIFNPQLHTL</sequence>